<dbReference type="Proteomes" id="UP001597459">
    <property type="component" value="Unassembled WGS sequence"/>
</dbReference>
<protein>
    <submittedName>
        <fullName evidence="4">LytR/AlgR family response regulator transcription factor</fullName>
    </submittedName>
</protein>
<feature type="modified residue" description="4-aspartylphosphate" evidence="1">
    <location>
        <position position="58"/>
    </location>
</feature>
<accession>A0ABW5NDD5</accession>
<dbReference type="Pfam" id="PF00072">
    <property type="entry name" value="Response_reg"/>
    <property type="match status" value="1"/>
</dbReference>
<dbReference type="Pfam" id="PF04397">
    <property type="entry name" value="LytTR"/>
    <property type="match status" value="1"/>
</dbReference>
<dbReference type="InterPro" id="IPR011006">
    <property type="entry name" value="CheY-like_superfamily"/>
</dbReference>
<dbReference type="PANTHER" id="PTHR37299:SF1">
    <property type="entry name" value="STAGE 0 SPORULATION PROTEIN A HOMOLOG"/>
    <property type="match status" value="1"/>
</dbReference>
<dbReference type="PROSITE" id="PS50930">
    <property type="entry name" value="HTH_LYTTR"/>
    <property type="match status" value="1"/>
</dbReference>
<dbReference type="SMART" id="SM00850">
    <property type="entry name" value="LytTR"/>
    <property type="match status" value="1"/>
</dbReference>
<name>A0ABW5NDD5_9FLAO</name>
<dbReference type="SUPFAM" id="SSF52172">
    <property type="entry name" value="CheY-like"/>
    <property type="match status" value="1"/>
</dbReference>
<organism evidence="4 5">
    <name type="scientific">Aquimarina hainanensis</name>
    <dbReference type="NCBI Taxonomy" id="1578017"/>
    <lineage>
        <taxon>Bacteria</taxon>
        <taxon>Pseudomonadati</taxon>
        <taxon>Bacteroidota</taxon>
        <taxon>Flavobacteriia</taxon>
        <taxon>Flavobacteriales</taxon>
        <taxon>Flavobacteriaceae</taxon>
        <taxon>Aquimarina</taxon>
    </lineage>
</organism>
<dbReference type="InterPro" id="IPR007492">
    <property type="entry name" value="LytTR_DNA-bd_dom"/>
</dbReference>
<dbReference type="InterPro" id="IPR001789">
    <property type="entry name" value="Sig_transdc_resp-reg_receiver"/>
</dbReference>
<dbReference type="InterPro" id="IPR046947">
    <property type="entry name" value="LytR-like"/>
</dbReference>
<dbReference type="EMBL" id="JBHULX010000048">
    <property type="protein sequence ID" value="MFD2593572.1"/>
    <property type="molecule type" value="Genomic_DNA"/>
</dbReference>
<gene>
    <name evidence="4" type="ORF">ACFSTE_22230</name>
</gene>
<dbReference type="PROSITE" id="PS50110">
    <property type="entry name" value="RESPONSE_REGULATORY"/>
    <property type="match status" value="1"/>
</dbReference>
<dbReference type="PANTHER" id="PTHR37299">
    <property type="entry name" value="TRANSCRIPTIONAL REGULATOR-RELATED"/>
    <property type="match status" value="1"/>
</dbReference>
<sequence length="250" mass="29239">MSISLSCIIIEDDHGTRDMIRELLERSFDDIKIVAEASEIEEAKKKIISYQPDFVILDINLKDGNSFELLRSFENIQFKIIFVTSFSTYAIEAFRFSAIDYVMKPFDPQVLLQAVEKVQKEHQNEQYQLQIRSLLDNLQPSGDKKIVLKNADAIYVVPLAEIIYAKSDNNYTTFFTKDQREILVSRSLKRYEEDLKNHSFFRVHQTFLINLAYITSFYKKREEVILDQKHAIPVAQSKKKALLHIIDTLF</sequence>
<evidence type="ECO:0000259" key="3">
    <source>
        <dbReference type="PROSITE" id="PS50930"/>
    </source>
</evidence>
<reference evidence="5" key="1">
    <citation type="journal article" date="2019" name="Int. J. Syst. Evol. Microbiol.">
        <title>The Global Catalogue of Microorganisms (GCM) 10K type strain sequencing project: providing services to taxonomists for standard genome sequencing and annotation.</title>
        <authorList>
            <consortium name="The Broad Institute Genomics Platform"/>
            <consortium name="The Broad Institute Genome Sequencing Center for Infectious Disease"/>
            <person name="Wu L."/>
            <person name="Ma J."/>
        </authorList>
    </citation>
    <scope>NUCLEOTIDE SEQUENCE [LARGE SCALE GENOMIC DNA]</scope>
    <source>
        <strain evidence="5">KCTC 42423</strain>
    </source>
</reference>
<keyword evidence="5" id="KW-1185">Reference proteome</keyword>
<evidence type="ECO:0000256" key="1">
    <source>
        <dbReference type="PROSITE-ProRule" id="PRU00169"/>
    </source>
</evidence>
<dbReference type="Gene3D" id="2.40.50.1020">
    <property type="entry name" value="LytTr DNA-binding domain"/>
    <property type="match status" value="1"/>
</dbReference>
<proteinExistence type="predicted"/>
<dbReference type="Gene3D" id="3.40.50.2300">
    <property type="match status" value="1"/>
</dbReference>
<keyword evidence="1" id="KW-0597">Phosphoprotein</keyword>
<dbReference type="RefSeq" id="WP_378253968.1">
    <property type="nucleotide sequence ID" value="NZ_JBHSJV010000001.1"/>
</dbReference>
<evidence type="ECO:0000259" key="2">
    <source>
        <dbReference type="PROSITE" id="PS50110"/>
    </source>
</evidence>
<feature type="domain" description="Response regulatory" evidence="2">
    <location>
        <begin position="6"/>
        <end position="119"/>
    </location>
</feature>
<evidence type="ECO:0000313" key="5">
    <source>
        <dbReference type="Proteomes" id="UP001597459"/>
    </source>
</evidence>
<feature type="domain" description="HTH LytTR-type" evidence="3">
    <location>
        <begin position="146"/>
        <end position="248"/>
    </location>
</feature>
<comment type="caution">
    <text evidence="4">The sequence shown here is derived from an EMBL/GenBank/DDBJ whole genome shotgun (WGS) entry which is preliminary data.</text>
</comment>
<dbReference type="SMART" id="SM00448">
    <property type="entry name" value="REC"/>
    <property type="match status" value="1"/>
</dbReference>
<evidence type="ECO:0000313" key="4">
    <source>
        <dbReference type="EMBL" id="MFD2593572.1"/>
    </source>
</evidence>